<sequence>MLKWWTVKKRHHDLHRHVVLVEETSCPKSDGLIMFTSKKVRGQNVAYSDSKECVCLISKKGEHEFFDKCDFNGRLHVNLRPRYISELVYLWINRMQLEEVPKPTGRSPSIVV</sequence>
<dbReference type="EMBL" id="GEEE01023974">
    <property type="protein sequence ID" value="JAP39251.1"/>
    <property type="molecule type" value="Transcribed_RNA"/>
</dbReference>
<evidence type="ECO:0000313" key="1">
    <source>
        <dbReference type="EMBL" id="JAP39251.1"/>
    </source>
</evidence>
<dbReference type="AlphaFoldDB" id="A0A0X3NGX1"/>
<gene>
    <name evidence="1" type="ORF">TR153439</name>
</gene>
<protein>
    <submittedName>
        <fullName evidence="1">Uncharacterized protein</fullName>
    </submittedName>
</protein>
<name>A0A0X3NGX1_SCHSO</name>
<reference evidence="1" key="1">
    <citation type="submission" date="2016-01" db="EMBL/GenBank/DDBJ databases">
        <title>Reference transcriptome for the parasite Schistocephalus solidus: insights into the molecular evolution of parasitism.</title>
        <authorList>
            <person name="Hebert F.O."/>
            <person name="Grambauer S."/>
            <person name="Barber I."/>
            <person name="Landry C.R."/>
            <person name="Aubin-Horth N."/>
        </authorList>
    </citation>
    <scope>NUCLEOTIDE SEQUENCE</scope>
</reference>
<organism evidence="1">
    <name type="scientific">Schistocephalus solidus</name>
    <name type="common">Tapeworm</name>
    <dbReference type="NCBI Taxonomy" id="70667"/>
    <lineage>
        <taxon>Eukaryota</taxon>
        <taxon>Metazoa</taxon>
        <taxon>Spiralia</taxon>
        <taxon>Lophotrochozoa</taxon>
        <taxon>Platyhelminthes</taxon>
        <taxon>Cestoda</taxon>
        <taxon>Eucestoda</taxon>
        <taxon>Diphyllobothriidea</taxon>
        <taxon>Diphyllobothriidae</taxon>
        <taxon>Schistocephalus</taxon>
    </lineage>
</organism>
<proteinExistence type="predicted"/>
<accession>A0A0X3NGX1</accession>